<gene>
    <name evidence="2" type="ORF">QM012_008738</name>
</gene>
<name>A0ABR0THH2_AURPU</name>
<reference evidence="2 3" key="1">
    <citation type="submission" date="2023-11" db="EMBL/GenBank/DDBJ databases">
        <title>Draft genome sequence and annotation of the polyextremotolerant black yeast-like fungus Aureobasidium pullulans NRRL 62042.</title>
        <authorList>
            <person name="Dielentheis-Frenken M.R.E."/>
            <person name="Wibberg D."/>
            <person name="Blank L.M."/>
            <person name="Tiso T."/>
        </authorList>
    </citation>
    <scope>NUCLEOTIDE SEQUENCE [LARGE SCALE GENOMIC DNA]</scope>
    <source>
        <strain evidence="2 3">NRRL 62042</strain>
    </source>
</reference>
<evidence type="ECO:0000256" key="1">
    <source>
        <dbReference type="SAM" id="MobiDB-lite"/>
    </source>
</evidence>
<dbReference type="EMBL" id="JASGXD010000008">
    <property type="protein sequence ID" value="KAK6003888.1"/>
    <property type="molecule type" value="Genomic_DNA"/>
</dbReference>
<feature type="region of interest" description="Disordered" evidence="1">
    <location>
        <begin position="1"/>
        <end position="29"/>
    </location>
</feature>
<keyword evidence="3" id="KW-1185">Reference proteome</keyword>
<dbReference type="Proteomes" id="UP001341245">
    <property type="component" value="Unassembled WGS sequence"/>
</dbReference>
<protein>
    <submittedName>
        <fullName evidence="2">Uncharacterized protein</fullName>
    </submittedName>
</protein>
<comment type="caution">
    <text evidence="2">The sequence shown here is derived from an EMBL/GenBank/DDBJ whole genome shotgun (WGS) entry which is preliminary data.</text>
</comment>
<accession>A0ABR0THH2</accession>
<organism evidence="2 3">
    <name type="scientific">Aureobasidium pullulans</name>
    <name type="common">Black yeast</name>
    <name type="synonym">Pullularia pullulans</name>
    <dbReference type="NCBI Taxonomy" id="5580"/>
    <lineage>
        <taxon>Eukaryota</taxon>
        <taxon>Fungi</taxon>
        <taxon>Dikarya</taxon>
        <taxon>Ascomycota</taxon>
        <taxon>Pezizomycotina</taxon>
        <taxon>Dothideomycetes</taxon>
        <taxon>Dothideomycetidae</taxon>
        <taxon>Dothideales</taxon>
        <taxon>Saccotheciaceae</taxon>
        <taxon>Aureobasidium</taxon>
    </lineage>
</organism>
<sequence length="152" mass="17035">MSDSEDESTVDLSRWKPRTVNTAAQPSAPARLPRTFASINTPATATDIANHFEDDDFDIDAIVEGIADDHDDVQQSKPPTLPPITSPKLRLTVQVVITQDPSFNRDDYTDCTYGANIVRRVLKEIAKNEDVYYNVEFVDRHTEQVSAFTATY</sequence>
<evidence type="ECO:0000313" key="2">
    <source>
        <dbReference type="EMBL" id="KAK6003888.1"/>
    </source>
</evidence>
<proteinExistence type="predicted"/>
<evidence type="ECO:0000313" key="3">
    <source>
        <dbReference type="Proteomes" id="UP001341245"/>
    </source>
</evidence>